<dbReference type="EMBL" id="MKIO01000047">
    <property type="protein sequence ID" value="OLP52601.1"/>
    <property type="molecule type" value="Genomic_DNA"/>
</dbReference>
<comment type="caution">
    <text evidence="2">The sequence shown here is derived from an EMBL/GenBank/DDBJ whole genome shotgun (WGS) entry which is preliminary data.</text>
</comment>
<dbReference type="Pfam" id="PF13439">
    <property type="entry name" value="Glyco_transf_4"/>
    <property type="match status" value="1"/>
</dbReference>
<dbReference type="STRING" id="1672749.BJF92_14365"/>
<accession>A0A1Q9ACH4</accession>
<dbReference type="Pfam" id="PF13692">
    <property type="entry name" value="Glyco_trans_1_4"/>
    <property type="match status" value="1"/>
</dbReference>
<dbReference type="Gene3D" id="3.40.50.2000">
    <property type="entry name" value="Glycogen Phosphorylase B"/>
    <property type="match status" value="2"/>
</dbReference>
<dbReference type="Proteomes" id="UP000186143">
    <property type="component" value="Unassembled WGS sequence"/>
</dbReference>
<name>A0A1Q9ACH4_9HYPH</name>
<dbReference type="AlphaFoldDB" id="A0A1Q9ACH4"/>
<evidence type="ECO:0000313" key="2">
    <source>
        <dbReference type="EMBL" id="OLP52601.1"/>
    </source>
</evidence>
<dbReference type="PANTHER" id="PTHR45947">
    <property type="entry name" value="SULFOQUINOVOSYL TRANSFERASE SQD2"/>
    <property type="match status" value="1"/>
</dbReference>
<dbReference type="RefSeq" id="WP_075637149.1">
    <property type="nucleotide sequence ID" value="NZ_MKIO01000047.1"/>
</dbReference>
<evidence type="ECO:0000313" key="3">
    <source>
        <dbReference type="Proteomes" id="UP000186143"/>
    </source>
</evidence>
<dbReference type="CDD" id="cd03823">
    <property type="entry name" value="GT4_ExpE7-like"/>
    <property type="match status" value="1"/>
</dbReference>
<proteinExistence type="predicted"/>
<organism evidence="2 3">
    <name type="scientific">Xaviernesmea rhizosphaerae</name>
    <dbReference type="NCBI Taxonomy" id="1672749"/>
    <lineage>
        <taxon>Bacteria</taxon>
        <taxon>Pseudomonadati</taxon>
        <taxon>Pseudomonadota</taxon>
        <taxon>Alphaproteobacteria</taxon>
        <taxon>Hyphomicrobiales</taxon>
        <taxon>Rhizobiaceae</taxon>
        <taxon>Rhizobium/Agrobacterium group</taxon>
        <taxon>Xaviernesmea</taxon>
    </lineage>
</organism>
<sequence>MRIAITNALYPTPAQPSVVGGAEIYVRQLSQTLRARGHEILILRVSPDDRVHTETVDGILVRYLPVRNLFPPFRQPANPLLRLAWHAIDDRYRAPAATADCLDAFRPDLLHSHTFNGLSTDVWQVAKAKGLPIVHTLHDYYLTCPRCSRFNKGHDCEATCGSCALLTSVRRRRTALVDAVVGVSAKTLDIHRQEGLFAGAVQHVIRHAPDESIAYSPLPTTDGPLIIGYIGRFSAEKGIRLLLEAVSRLEPGSVRLLLAGKSTPEEQAELRQVAPGVDIEFLGYVAPPSFYQRIQVLAVPSIWHEPGPLVLIEAQAAGRPAIGTPFGGIPENLDDGRTGWLSEPEPESMASAIRRLVEDRSLLTRAHHALGEQRALRRSFDDVVSSYEAIYVAMADRRQR</sequence>
<dbReference type="GO" id="GO:0016757">
    <property type="term" value="F:glycosyltransferase activity"/>
    <property type="evidence" value="ECO:0007669"/>
    <property type="project" value="TreeGrafter"/>
</dbReference>
<protein>
    <recommendedName>
        <fullName evidence="1">Glycosyltransferase subfamily 4-like N-terminal domain-containing protein</fullName>
    </recommendedName>
</protein>
<evidence type="ECO:0000259" key="1">
    <source>
        <dbReference type="Pfam" id="PF13439"/>
    </source>
</evidence>
<gene>
    <name evidence="2" type="ORF">BJF92_14365</name>
</gene>
<reference evidence="2 3" key="1">
    <citation type="submission" date="2016-09" db="EMBL/GenBank/DDBJ databases">
        <title>Rhizobium sp. nov., a novel species isolated from the rice rhizosphere.</title>
        <authorList>
            <person name="Zhao J."/>
            <person name="Zhang X."/>
        </authorList>
    </citation>
    <scope>NUCLEOTIDE SEQUENCE [LARGE SCALE GENOMIC DNA]</scope>
    <source>
        <strain evidence="2 3">MH17</strain>
    </source>
</reference>
<dbReference type="OrthoDB" id="9807414at2"/>
<dbReference type="InterPro" id="IPR028098">
    <property type="entry name" value="Glyco_trans_4-like_N"/>
</dbReference>
<dbReference type="InterPro" id="IPR050194">
    <property type="entry name" value="Glycosyltransferase_grp1"/>
</dbReference>
<dbReference type="PANTHER" id="PTHR45947:SF3">
    <property type="entry name" value="SULFOQUINOVOSYL TRANSFERASE SQD2"/>
    <property type="match status" value="1"/>
</dbReference>
<feature type="domain" description="Glycosyltransferase subfamily 4-like N-terminal" evidence="1">
    <location>
        <begin position="19"/>
        <end position="195"/>
    </location>
</feature>
<dbReference type="SUPFAM" id="SSF53756">
    <property type="entry name" value="UDP-Glycosyltransferase/glycogen phosphorylase"/>
    <property type="match status" value="1"/>
</dbReference>